<reference evidence="3 4" key="1">
    <citation type="submission" date="2019-11" db="EMBL/GenBank/DDBJ databases">
        <authorList>
            <person name="Cho J.-C."/>
        </authorList>
    </citation>
    <scope>NUCLEOTIDE SEQUENCE [LARGE SCALE GENOMIC DNA]</scope>
    <source>
        <strain evidence="2 3">JH1073</strain>
        <strain evidence="1 4">JH702</strain>
    </source>
</reference>
<sequence>MTSSDIGLQLEGMISLERGPERFGLTFSDNQLVLDGPSLAGMFRLLSDLRNVSAIVASSGPVKSNDFELFLRVKTRKVGKLTFAWGENRSLLGNIRMFRPDASIVKTLLKEWFRS</sequence>
<dbReference type="EMBL" id="CP046147">
    <property type="protein sequence ID" value="WFG38808.1"/>
    <property type="molecule type" value="Genomic_DNA"/>
</dbReference>
<reference evidence="2" key="2">
    <citation type="journal article" date="2023" name="Nat. Commun.">
        <title>Cultivation of marine bacteria of the SAR202 clade.</title>
        <authorList>
            <person name="Lim Y."/>
            <person name="Seo J.H."/>
            <person name="Giovannoni S.J."/>
            <person name="Kang I."/>
            <person name="Cho J.C."/>
        </authorList>
    </citation>
    <scope>NUCLEOTIDE SEQUENCE</scope>
    <source>
        <strain evidence="2">JH1073</strain>
    </source>
</reference>
<accession>A0AAJ5ZIL1</accession>
<evidence type="ECO:0000313" key="3">
    <source>
        <dbReference type="Proteomes" id="UP001219901"/>
    </source>
</evidence>
<evidence type="ECO:0000313" key="4">
    <source>
        <dbReference type="Proteomes" id="UP001321249"/>
    </source>
</evidence>
<reference evidence="3" key="3">
    <citation type="submission" date="2023-06" db="EMBL/GenBank/DDBJ databases">
        <title>Pangenomics reveal diversification of enzyme families and niche specialization in globally abundant SAR202 bacteria.</title>
        <authorList>
            <person name="Saw J.H.W."/>
        </authorList>
    </citation>
    <scope>NUCLEOTIDE SEQUENCE [LARGE SCALE GENOMIC DNA]</scope>
    <source>
        <strain evidence="3">JH1073</strain>
    </source>
</reference>
<name>A0AAJ5ZIL1_9CHLR</name>
<dbReference type="Proteomes" id="UP001219901">
    <property type="component" value="Chromosome"/>
</dbReference>
<keyword evidence="3" id="KW-1185">Reference proteome</keyword>
<dbReference type="RefSeq" id="WP_342827314.1">
    <property type="nucleotide sequence ID" value="NZ_CP046146.1"/>
</dbReference>
<dbReference type="Proteomes" id="UP001321249">
    <property type="component" value="Unassembled WGS sequence"/>
</dbReference>
<dbReference type="AlphaFoldDB" id="A0AAJ5ZIL1"/>
<gene>
    <name evidence="1" type="ORF">GKO46_14110</name>
    <name evidence="2" type="ORF">GKO48_04015</name>
</gene>
<protein>
    <submittedName>
        <fullName evidence="2">Uncharacterized protein</fullName>
    </submittedName>
</protein>
<evidence type="ECO:0000313" key="1">
    <source>
        <dbReference type="EMBL" id="MDG0868193.1"/>
    </source>
</evidence>
<dbReference type="EMBL" id="WMBE01000013">
    <property type="protein sequence ID" value="MDG0868193.1"/>
    <property type="molecule type" value="Genomic_DNA"/>
</dbReference>
<evidence type="ECO:0000313" key="2">
    <source>
        <dbReference type="EMBL" id="WFG38808.1"/>
    </source>
</evidence>
<proteinExistence type="predicted"/>
<organism evidence="2 3">
    <name type="scientific">Candidatus Lucifugimonas marina</name>
    <dbReference type="NCBI Taxonomy" id="3038979"/>
    <lineage>
        <taxon>Bacteria</taxon>
        <taxon>Bacillati</taxon>
        <taxon>Chloroflexota</taxon>
        <taxon>Dehalococcoidia</taxon>
        <taxon>SAR202 cluster</taxon>
        <taxon>Candidatus Lucifugimonadales</taxon>
        <taxon>Candidatus Lucifugimonadaceae</taxon>
        <taxon>Candidatus Lucifugimonas</taxon>
    </lineage>
</organism>